<accession>A0ABU3BEI2</accession>
<keyword evidence="2" id="KW-1185">Reference proteome</keyword>
<reference evidence="1 2" key="1">
    <citation type="submission" date="2023-09" db="EMBL/GenBank/DDBJ databases">
        <authorList>
            <person name="Rey-Velasco X."/>
        </authorList>
    </citation>
    <scope>NUCLEOTIDE SEQUENCE [LARGE SCALE GENOMIC DNA]</scope>
    <source>
        <strain evidence="1 2">P007</strain>
    </source>
</reference>
<name>A0ABU3BEI2_9FLAO</name>
<sequence>MAKKFFIILLVVFVCACTSNLEHSEYRSLNNGIWTMKDTLRFSFANVDSLTRRNIFINVRNDNSYEFSNLFLITAMESPKGEIVIDTLEFEMALPDGSWLGKGTGSIKENKLWFRENVVFPDSGVYNFKISHAMRKNGSVGGIQELKGITDIGLQIEKTQSP</sequence>
<proteinExistence type="predicted"/>
<dbReference type="Pfam" id="PF14109">
    <property type="entry name" value="GldH_lipo"/>
    <property type="match status" value="1"/>
</dbReference>
<dbReference type="NCBIfam" id="TIGR03511">
    <property type="entry name" value="GldH_lipo"/>
    <property type="match status" value="1"/>
</dbReference>
<organism evidence="1 2">
    <name type="scientific">Croceitalea vernalis</name>
    <dbReference type="NCBI Taxonomy" id="3075599"/>
    <lineage>
        <taxon>Bacteria</taxon>
        <taxon>Pseudomonadati</taxon>
        <taxon>Bacteroidota</taxon>
        <taxon>Flavobacteriia</taxon>
        <taxon>Flavobacteriales</taxon>
        <taxon>Flavobacteriaceae</taxon>
        <taxon>Croceitalea</taxon>
    </lineage>
</organism>
<dbReference type="PROSITE" id="PS51257">
    <property type="entry name" value="PROKAR_LIPOPROTEIN"/>
    <property type="match status" value="1"/>
</dbReference>
<dbReference type="Proteomes" id="UP001250662">
    <property type="component" value="Unassembled WGS sequence"/>
</dbReference>
<comment type="caution">
    <text evidence="1">The sequence shown here is derived from an EMBL/GenBank/DDBJ whole genome shotgun (WGS) entry which is preliminary data.</text>
</comment>
<dbReference type="RefSeq" id="WP_311384216.1">
    <property type="nucleotide sequence ID" value="NZ_JAVRHU010000001.1"/>
</dbReference>
<dbReference type="InterPro" id="IPR020018">
    <property type="entry name" value="Motility-assoc_lipoprot_GldH"/>
</dbReference>
<evidence type="ECO:0000313" key="2">
    <source>
        <dbReference type="Proteomes" id="UP001250662"/>
    </source>
</evidence>
<protein>
    <submittedName>
        <fullName evidence="1">Gliding motility lipoprotein GldH</fullName>
    </submittedName>
</protein>
<keyword evidence="1" id="KW-0449">Lipoprotein</keyword>
<gene>
    <name evidence="1" type="ORF">RM520_02950</name>
</gene>
<evidence type="ECO:0000313" key="1">
    <source>
        <dbReference type="EMBL" id="MDT0620565.1"/>
    </source>
</evidence>
<dbReference type="EMBL" id="JAVRHU010000001">
    <property type="protein sequence ID" value="MDT0620565.1"/>
    <property type="molecule type" value="Genomic_DNA"/>
</dbReference>